<dbReference type="InterPro" id="IPR036465">
    <property type="entry name" value="vWFA_dom_sf"/>
</dbReference>
<dbReference type="GO" id="GO:0005891">
    <property type="term" value="C:voltage-gated calcium channel complex"/>
    <property type="evidence" value="ECO:0007669"/>
    <property type="project" value="TreeGrafter"/>
</dbReference>
<organism evidence="10 12">
    <name type="scientific">Dracunculus medinensis</name>
    <name type="common">Guinea worm</name>
    <dbReference type="NCBI Taxonomy" id="318479"/>
    <lineage>
        <taxon>Eukaryota</taxon>
        <taxon>Metazoa</taxon>
        <taxon>Ecdysozoa</taxon>
        <taxon>Nematoda</taxon>
        <taxon>Chromadorea</taxon>
        <taxon>Rhabditida</taxon>
        <taxon>Spirurina</taxon>
        <taxon>Dracunculoidea</taxon>
        <taxon>Dracunculidae</taxon>
        <taxon>Dracunculus</taxon>
    </lineage>
</organism>
<dbReference type="SUPFAM" id="SSF53300">
    <property type="entry name" value="vWA-like"/>
    <property type="match status" value="1"/>
</dbReference>
<keyword evidence="2" id="KW-0812">Transmembrane</keyword>
<evidence type="ECO:0000256" key="5">
    <source>
        <dbReference type="ARBA" id="ARBA00022989"/>
    </source>
</evidence>
<dbReference type="Pfam" id="PF08399">
    <property type="entry name" value="VWA_N"/>
    <property type="match status" value="1"/>
</dbReference>
<dbReference type="WBParaSite" id="DME_0000662501-mRNA-1">
    <property type="protein sequence ID" value="DME_0000662501-mRNA-1"/>
    <property type="gene ID" value="DME_0000662501"/>
</dbReference>
<name>A0A0N4UGK0_DRAME</name>
<keyword evidence="7" id="KW-0325">Glycoprotein</keyword>
<evidence type="ECO:0000256" key="4">
    <source>
        <dbReference type="ARBA" id="ARBA00022837"/>
    </source>
</evidence>
<evidence type="ECO:0000256" key="7">
    <source>
        <dbReference type="ARBA" id="ARBA00023180"/>
    </source>
</evidence>
<reference evidence="9 11" key="2">
    <citation type="submission" date="2018-11" db="EMBL/GenBank/DDBJ databases">
        <authorList>
            <consortium name="Pathogen Informatics"/>
        </authorList>
    </citation>
    <scope>NUCLEOTIDE SEQUENCE [LARGE SCALE GENOMIC DNA]</scope>
</reference>
<evidence type="ECO:0000313" key="10">
    <source>
        <dbReference type="Proteomes" id="UP000038040"/>
    </source>
</evidence>
<dbReference type="Proteomes" id="UP000038040">
    <property type="component" value="Unplaced"/>
</dbReference>
<evidence type="ECO:0000256" key="2">
    <source>
        <dbReference type="ARBA" id="ARBA00022692"/>
    </source>
</evidence>
<evidence type="ECO:0000256" key="3">
    <source>
        <dbReference type="ARBA" id="ARBA00022729"/>
    </source>
</evidence>
<evidence type="ECO:0000313" key="11">
    <source>
        <dbReference type="Proteomes" id="UP000274756"/>
    </source>
</evidence>
<evidence type="ECO:0000313" key="12">
    <source>
        <dbReference type="WBParaSite" id="DME_0000662501-mRNA-1"/>
    </source>
</evidence>
<dbReference type="AlphaFoldDB" id="A0A0N4UGK0"/>
<feature type="domain" description="VWA N-terminal" evidence="8">
    <location>
        <begin position="18"/>
        <end position="82"/>
    </location>
</feature>
<dbReference type="STRING" id="318479.A0A0N4UGK0"/>
<dbReference type="EMBL" id="UYYG01000017">
    <property type="protein sequence ID" value="VDN51296.1"/>
    <property type="molecule type" value="Genomic_DNA"/>
</dbReference>
<proteinExistence type="predicted"/>
<evidence type="ECO:0000256" key="6">
    <source>
        <dbReference type="ARBA" id="ARBA00023136"/>
    </source>
</evidence>
<dbReference type="OrthoDB" id="10054666at2759"/>
<dbReference type="Proteomes" id="UP000274756">
    <property type="component" value="Unassembled WGS sequence"/>
</dbReference>
<dbReference type="InterPro" id="IPR051173">
    <property type="entry name" value="Ca_channel_alpha-2/delta"/>
</dbReference>
<sequence length="179" mass="20777">MNNADVKFFDEKKKISVTPKSGIHIAVESYRCENAVRRDFDWTSSERIEETFRENFKRDPTIESQFIGSNSGLTRIFPIRKWITEPEPITIDLFDPRFRQWFIAAQSAPKDILFLIDMSGSVKGQTVHLIRMTVLHILATLNPNDYINAIWFNSRQESVLRACFDGFIPATTRNKKVCD</sequence>
<evidence type="ECO:0000313" key="9">
    <source>
        <dbReference type="EMBL" id="VDN51296.1"/>
    </source>
</evidence>
<evidence type="ECO:0000256" key="1">
    <source>
        <dbReference type="ARBA" id="ARBA00004479"/>
    </source>
</evidence>
<evidence type="ECO:0000259" key="8">
    <source>
        <dbReference type="Pfam" id="PF08399"/>
    </source>
</evidence>
<accession>A0A0N4UGK0</accession>
<reference evidence="12" key="1">
    <citation type="submission" date="2017-02" db="UniProtKB">
        <authorList>
            <consortium name="WormBaseParasite"/>
        </authorList>
    </citation>
    <scope>IDENTIFICATION</scope>
</reference>
<keyword evidence="4" id="KW-0106">Calcium</keyword>
<dbReference type="PANTHER" id="PTHR10166">
    <property type="entry name" value="VOLTAGE-DEPENDENT CALCIUM CHANNEL SUBUNIT ALPHA-2/DELTA-RELATED"/>
    <property type="match status" value="1"/>
</dbReference>
<dbReference type="InterPro" id="IPR013608">
    <property type="entry name" value="VWA_N"/>
</dbReference>
<keyword evidence="3" id="KW-0732">Signal</keyword>
<gene>
    <name evidence="9" type="ORF">DME_LOCUS1269</name>
</gene>
<comment type="subcellular location">
    <subcellularLocation>
        <location evidence="1">Membrane</location>
        <topology evidence="1">Single-pass type I membrane protein</topology>
    </subcellularLocation>
</comment>
<keyword evidence="5" id="KW-1133">Transmembrane helix</keyword>
<dbReference type="GO" id="GO:0005245">
    <property type="term" value="F:voltage-gated calcium channel activity"/>
    <property type="evidence" value="ECO:0007669"/>
    <property type="project" value="TreeGrafter"/>
</dbReference>
<dbReference type="PANTHER" id="PTHR10166:SF65">
    <property type="entry name" value="VWFA DOMAIN-CONTAINING PROTEIN"/>
    <property type="match status" value="1"/>
</dbReference>
<keyword evidence="11" id="KW-1185">Reference proteome</keyword>
<dbReference type="Gene3D" id="3.40.50.410">
    <property type="entry name" value="von Willebrand factor, type A domain"/>
    <property type="match status" value="1"/>
</dbReference>
<protein>
    <submittedName>
        <fullName evidence="12">VWA_N domain-containing protein</fullName>
    </submittedName>
</protein>
<keyword evidence="6" id="KW-0472">Membrane</keyword>